<accession>X1S9C2</accession>
<protein>
    <submittedName>
        <fullName evidence="1">Uncharacterized protein</fullName>
    </submittedName>
</protein>
<gene>
    <name evidence="1" type="ORF">S12H4_32309</name>
</gene>
<feature type="non-terminal residue" evidence="1">
    <location>
        <position position="1"/>
    </location>
</feature>
<dbReference type="EMBL" id="BARW01018934">
    <property type="protein sequence ID" value="GAI89642.1"/>
    <property type="molecule type" value="Genomic_DNA"/>
</dbReference>
<proteinExistence type="predicted"/>
<reference evidence="1" key="1">
    <citation type="journal article" date="2014" name="Front. Microbiol.">
        <title>High frequency of phylogenetically diverse reductive dehalogenase-homologous genes in deep subseafloor sedimentary metagenomes.</title>
        <authorList>
            <person name="Kawai M."/>
            <person name="Futagami T."/>
            <person name="Toyoda A."/>
            <person name="Takaki Y."/>
            <person name="Nishi S."/>
            <person name="Hori S."/>
            <person name="Arai W."/>
            <person name="Tsubouchi T."/>
            <person name="Morono Y."/>
            <person name="Uchiyama I."/>
            <person name="Ito T."/>
            <person name="Fujiyama A."/>
            <person name="Inagaki F."/>
            <person name="Takami H."/>
        </authorList>
    </citation>
    <scope>NUCLEOTIDE SEQUENCE</scope>
    <source>
        <strain evidence="1">Expedition CK06-06</strain>
    </source>
</reference>
<dbReference type="AlphaFoldDB" id="X1S9C2"/>
<name>X1S9C2_9ZZZZ</name>
<comment type="caution">
    <text evidence="1">The sequence shown here is derived from an EMBL/GenBank/DDBJ whole genome shotgun (WGS) entry which is preliminary data.</text>
</comment>
<sequence length="32" mass="3575">LADFLVMKYIDGYVNVPKVGGLCQHFGGSFLW</sequence>
<organism evidence="1">
    <name type="scientific">marine sediment metagenome</name>
    <dbReference type="NCBI Taxonomy" id="412755"/>
    <lineage>
        <taxon>unclassified sequences</taxon>
        <taxon>metagenomes</taxon>
        <taxon>ecological metagenomes</taxon>
    </lineage>
</organism>
<evidence type="ECO:0000313" key="1">
    <source>
        <dbReference type="EMBL" id="GAI89642.1"/>
    </source>
</evidence>